<proteinExistence type="predicted"/>
<evidence type="ECO:0000313" key="3">
    <source>
        <dbReference type="Proteomes" id="UP001333710"/>
    </source>
</evidence>
<dbReference type="AlphaFoldDB" id="A0AA48HJW3"/>
<dbReference type="InterPro" id="IPR036291">
    <property type="entry name" value="NAD(P)-bd_dom_sf"/>
</dbReference>
<keyword evidence="3" id="KW-1185">Reference proteome</keyword>
<organism evidence="2 3">
    <name type="scientific">Planctobacterium marinum</name>
    <dbReference type="NCBI Taxonomy" id="1631968"/>
    <lineage>
        <taxon>Bacteria</taxon>
        <taxon>Pseudomonadati</taxon>
        <taxon>Pseudomonadota</taxon>
        <taxon>Gammaproteobacteria</taxon>
        <taxon>Alteromonadales</taxon>
        <taxon>Alteromonadaceae</taxon>
        <taxon>Planctobacterium</taxon>
    </lineage>
</organism>
<accession>A0AA48HJW3</accession>
<name>A0AA48HJW3_9ALTE</name>
<dbReference type="EMBL" id="AP027272">
    <property type="protein sequence ID" value="BDX07776.1"/>
    <property type="molecule type" value="Genomic_DNA"/>
</dbReference>
<evidence type="ECO:0000313" key="2">
    <source>
        <dbReference type="EMBL" id="BDX07776.1"/>
    </source>
</evidence>
<dbReference type="Gene3D" id="3.90.25.10">
    <property type="entry name" value="UDP-galactose 4-epimerase, domain 1"/>
    <property type="match status" value="1"/>
</dbReference>
<dbReference type="RefSeq" id="WP_338293874.1">
    <property type="nucleotide sequence ID" value="NZ_AP027272.1"/>
</dbReference>
<feature type="domain" description="NAD(P)-binding" evidence="1">
    <location>
        <begin position="7"/>
        <end position="306"/>
    </location>
</feature>
<dbReference type="Gene3D" id="3.40.50.720">
    <property type="entry name" value="NAD(P)-binding Rossmann-like Domain"/>
    <property type="match status" value="1"/>
</dbReference>
<gene>
    <name evidence="2" type="primary">wgaI</name>
    <name evidence="2" type="ORF">MACH26_32970</name>
</gene>
<evidence type="ECO:0000259" key="1">
    <source>
        <dbReference type="Pfam" id="PF16363"/>
    </source>
</evidence>
<protein>
    <submittedName>
        <fullName evidence="2">dTDP-glucose 4,6-dehydratase</fullName>
    </submittedName>
</protein>
<dbReference type="Pfam" id="PF16363">
    <property type="entry name" value="GDP_Man_Dehyd"/>
    <property type="match status" value="1"/>
</dbReference>
<reference evidence="2" key="1">
    <citation type="submission" date="2023-01" db="EMBL/GenBank/DDBJ databases">
        <title>Complete genome sequence of Planctobacterium marinum strain Dej080120_11.</title>
        <authorList>
            <person name="Ueki S."/>
            <person name="Maruyama F."/>
        </authorList>
    </citation>
    <scope>NUCLEOTIDE SEQUENCE</scope>
    <source>
        <strain evidence="2">Dej080120_11</strain>
    </source>
</reference>
<dbReference type="Proteomes" id="UP001333710">
    <property type="component" value="Chromosome"/>
</dbReference>
<dbReference type="KEGG" id="pmaw:MACH26_32970"/>
<sequence>MLEKIFVLGANSFAGSQFIASALEAGYSVVGINRSAEPSDIFLPYRELLAKPDYEFHQLDINRDFSALCDLLDETKPEFIVDFAGQGMVAESWQDPLQWYQTNFISKVKLHEFLRQQTWLQRYVRISTPEVYGSSESLIEENNHYLPSTPYAVSHAAIDMSLRTYFNQYNFPIIFTRYSNFYGPGQQLYRIIPRTIIYALTGQKLQLHGGGKAIRAFIYGADVGSAVLATLRKGVIGESYHFSASEFVSIKALVEMICDKMHIQFDDFVEMVPDRPGKDLRYLMDDSKAKQQLAWQPETTLSSGIDATIEWVSKNLEEIKKLPLNYIHKD</sequence>
<dbReference type="PANTHER" id="PTHR43000">
    <property type="entry name" value="DTDP-D-GLUCOSE 4,6-DEHYDRATASE-RELATED"/>
    <property type="match status" value="1"/>
</dbReference>
<dbReference type="InterPro" id="IPR016040">
    <property type="entry name" value="NAD(P)-bd_dom"/>
</dbReference>
<dbReference type="SUPFAM" id="SSF51735">
    <property type="entry name" value="NAD(P)-binding Rossmann-fold domains"/>
    <property type="match status" value="1"/>
</dbReference>